<dbReference type="PANTHER" id="PTHR34220:SF7">
    <property type="entry name" value="SENSOR HISTIDINE KINASE YPDA"/>
    <property type="match status" value="1"/>
</dbReference>
<keyword evidence="3" id="KW-0418">Kinase</keyword>
<keyword evidence="1" id="KW-1133">Transmembrane helix</keyword>
<feature type="domain" description="Signal transduction histidine kinase internal region" evidence="2">
    <location>
        <begin position="162"/>
        <end position="238"/>
    </location>
</feature>
<evidence type="ECO:0000259" key="2">
    <source>
        <dbReference type="Pfam" id="PF06580"/>
    </source>
</evidence>
<dbReference type="Proteomes" id="UP000316778">
    <property type="component" value="Unassembled WGS sequence"/>
</dbReference>
<dbReference type="RefSeq" id="WP_145713890.1">
    <property type="nucleotide sequence ID" value="NZ_BAAAFY010000001.1"/>
</dbReference>
<keyword evidence="1" id="KW-0472">Membrane</keyword>
<evidence type="ECO:0000313" key="4">
    <source>
        <dbReference type="Proteomes" id="UP000316778"/>
    </source>
</evidence>
<dbReference type="GO" id="GO:0016020">
    <property type="term" value="C:membrane"/>
    <property type="evidence" value="ECO:0007669"/>
    <property type="project" value="InterPro"/>
</dbReference>
<feature type="transmembrane region" description="Helical" evidence="1">
    <location>
        <begin position="121"/>
        <end position="140"/>
    </location>
</feature>
<feature type="transmembrane region" description="Helical" evidence="1">
    <location>
        <begin position="87"/>
        <end position="109"/>
    </location>
</feature>
<dbReference type="GO" id="GO:0000155">
    <property type="term" value="F:phosphorelay sensor kinase activity"/>
    <property type="evidence" value="ECO:0007669"/>
    <property type="project" value="InterPro"/>
</dbReference>
<sequence>MTPAGSIYTRKKKVFSVSPALIWLSALFMGILASIPKIMRLGIQGPELAVDASIAFLFSLFVWYFNIYRLPKFSSQEITRKFFNRHLAGSLLWGIVLMAVLVLCHQLAFPHYQFLSMMLMYQFRGILINLTIYLFLHLLYQGHYVQQINTELESSRAAHLGAQYELLKQQVNPHFLFNSLTTLKSMVEIQDPHTADFIVKLSDFYRFTLENRRQDIIPLSQEMTILQAYLFLLKARFEGGMQLDIAIDPAHERSYIPPFTLQLLIENCVKHNVISLEQPLHIRLYSEGSSIVVENRLQLKLMPEVSTRTGLENINQRYQHLLHREITIEKDDAFFRIKLPVIYDDTHY</sequence>
<dbReference type="Pfam" id="PF06580">
    <property type="entry name" value="His_kinase"/>
    <property type="match status" value="1"/>
</dbReference>
<name>A0A562T4K3_CHIJA</name>
<keyword evidence="1" id="KW-0812">Transmembrane</keyword>
<proteinExistence type="predicted"/>
<feature type="transmembrane region" description="Helical" evidence="1">
    <location>
        <begin position="48"/>
        <end position="67"/>
    </location>
</feature>
<comment type="caution">
    <text evidence="3">The sequence shown here is derived from an EMBL/GenBank/DDBJ whole genome shotgun (WGS) entry which is preliminary data.</text>
</comment>
<protein>
    <submittedName>
        <fullName evidence="3">Histidine kinase</fullName>
    </submittedName>
</protein>
<feature type="transmembrane region" description="Helical" evidence="1">
    <location>
        <begin position="20"/>
        <end position="36"/>
    </location>
</feature>
<accession>A0A562T4K3</accession>
<evidence type="ECO:0000313" key="3">
    <source>
        <dbReference type="EMBL" id="TWI88471.1"/>
    </source>
</evidence>
<gene>
    <name evidence="3" type="ORF">LX66_2556</name>
</gene>
<dbReference type="EMBL" id="VLLG01000003">
    <property type="protein sequence ID" value="TWI88471.1"/>
    <property type="molecule type" value="Genomic_DNA"/>
</dbReference>
<dbReference type="AlphaFoldDB" id="A0A562T4K3"/>
<reference evidence="3 4" key="1">
    <citation type="journal article" date="2013" name="Stand. Genomic Sci.">
        <title>Genomic Encyclopedia of Type Strains, Phase I: The one thousand microbial genomes (KMG-I) project.</title>
        <authorList>
            <person name="Kyrpides N.C."/>
            <person name="Woyke T."/>
            <person name="Eisen J.A."/>
            <person name="Garrity G."/>
            <person name="Lilburn T.G."/>
            <person name="Beck B.J."/>
            <person name="Whitman W.B."/>
            <person name="Hugenholtz P."/>
            <person name="Klenk H.P."/>
        </authorList>
    </citation>
    <scope>NUCLEOTIDE SEQUENCE [LARGE SCALE GENOMIC DNA]</scope>
    <source>
        <strain evidence="3 4">DSM 13484</strain>
    </source>
</reference>
<dbReference type="InterPro" id="IPR010559">
    <property type="entry name" value="Sig_transdc_His_kin_internal"/>
</dbReference>
<dbReference type="OrthoDB" id="9809908at2"/>
<dbReference type="InterPro" id="IPR050640">
    <property type="entry name" value="Bact_2-comp_sensor_kinase"/>
</dbReference>
<keyword evidence="4" id="KW-1185">Reference proteome</keyword>
<keyword evidence="3" id="KW-0808">Transferase</keyword>
<evidence type="ECO:0000256" key="1">
    <source>
        <dbReference type="SAM" id="Phobius"/>
    </source>
</evidence>
<organism evidence="3 4">
    <name type="scientific">Chitinophaga japonensis</name>
    <name type="common">Flexibacter japonensis</name>
    <dbReference type="NCBI Taxonomy" id="104662"/>
    <lineage>
        <taxon>Bacteria</taxon>
        <taxon>Pseudomonadati</taxon>
        <taxon>Bacteroidota</taxon>
        <taxon>Chitinophagia</taxon>
        <taxon>Chitinophagales</taxon>
        <taxon>Chitinophagaceae</taxon>
        <taxon>Chitinophaga</taxon>
    </lineage>
</organism>
<dbReference type="PANTHER" id="PTHR34220">
    <property type="entry name" value="SENSOR HISTIDINE KINASE YPDA"/>
    <property type="match status" value="1"/>
</dbReference>